<comment type="subcellular location">
    <subcellularLocation>
        <location evidence="2">Cytoplasm</location>
    </subcellularLocation>
</comment>
<dbReference type="RefSeq" id="WP_332082054.1">
    <property type="nucleotide sequence ID" value="NZ_JAZHYN010000029.1"/>
</dbReference>
<comment type="caution">
    <text evidence="4">The sequence shown here is derived from an EMBL/GenBank/DDBJ whole genome shotgun (WGS) entry which is preliminary data.</text>
</comment>
<dbReference type="InterPro" id="IPR014729">
    <property type="entry name" value="Rossmann-like_a/b/a_fold"/>
</dbReference>
<dbReference type="Gene3D" id="3.40.50.620">
    <property type="entry name" value="HUPs"/>
    <property type="match status" value="1"/>
</dbReference>
<keyword evidence="2" id="KW-0963">Cytoplasm</keyword>
<proteinExistence type="inferred from homology"/>
<evidence type="ECO:0000256" key="2">
    <source>
        <dbReference type="PIRNR" id="PIRNR006276"/>
    </source>
</evidence>
<dbReference type="InterPro" id="IPR006016">
    <property type="entry name" value="UspA"/>
</dbReference>
<dbReference type="PRINTS" id="PR01438">
    <property type="entry name" value="UNVRSLSTRESS"/>
</dbReference>
<dbReference type="Pfam" id="PF00582">
    <property type="entry name" value="Usp"/>
    <property type="match status" value="1"/>
</dbReference>
<evidence type="ECO:0000259" key="3">
    <source>
        <dbReference type="Pfam" id="PF00582"/>
    </source>
</evidence>
<dbReference type="PANTHER" id="PTHR46268">
    <property type="entry name" value="STRESS RESPONSE PROTEIN NHAX"/>
    <property type="match status" value="1"/>
</dbReference>
<protein>
    <recommendedName>
        <fullName evidence="2">Universal stress protein</fullName>
    </recommendedName>
</protein>
<sequence>MYKKILVAVDISEAEVTQPALAAAVAQAKASEGAELRLVNVQPLVPTAFIDYIPPNFDDEMREATEKDLEALRNKISYPLERVSSIVRFGAVYPEVLAEADEWGADLIVVGSHRPTMATYLLGSNAKTIVRHAKCSVLVVREEA</sequence>
<evidence type="ECO:0000313" key="5">
    <source>
        <dbReference type="Proteomes" id="UP001350748"/>
    </source>
</evidence>
<gene>
    <name evidence="4" type="ORF">V3H18_10720</name>
</gene>
<dbReference type="SUPFAM" id="SSF52402">
    <property type="entry name" value="Adenine nucleotide alpha hydrolases-like"/>
    <property type="match status" value="1"/>
</dbReference>
<dbReference type="InterPro" id="IPR006015">
    <property type="entry name" value="Universal_stress_UspA"/>
</dbReference>
<feature type="domain" description="UspA" evidence="3">
    <location>
        <begin position="1"/>
        <end position="141"/>
    </location>
</feature>
<evidence type="ECO:0000313" key="4">
    <source>
        <dbReference type="EMBL" id="MEF3367006.1"/>
    </source>
</evidence>
<name>A0ABU7XHY9_9HYPH</name>
<comment type="similarity">
    <text evidence="1 2">Belongs to the universal stress protein A family.</text>
</comment>
<dbReference type="EMBL" id="JAZHYN010000029">
    <property type="protein sequence ID" value="MEF3367006.1"/>
    <property type="molecule type" value="Genomic_DNA"/>
</dbReference>
<organism evidence="4 5">
    <name type="scientific">Methylocystis borbori</name>
    <dbReference type="NCBI Taxonomy" id="3118750"/>
    <lineage>
        <taxon>Bacteria</taxon>
        <taxon>Pseudomonadati</taxon>
        <taxon>Pseudomonadota</taxon>
        <taxon>Alphaproteobacteria</taxon>
        <taxon>Hyphomicrobiales</taxon>
        <taxon>Methylocystaceae</taxon>
        <taxon>Methylocystis</taxon>
    </lineage>
</organism>
<dbReference type="PIRSF" id="PIRSF006276">
    <property type="entry name" value="UspA"/>
    <property type="match status" value="1"/>
</dbReference>
<dbReference type="PANTHER" id="PTHR46268:SF6">
    <property type="entry name" value="UNIVERSAL STRESS PROTEIN UP12"/>
    <property type="match status" value="1"/>
</dbReference>
<reference evidence="4 5" key="1">
    <citation type="submission" date="2024-02" db="EMBL/GenBank/DDBJ databases">
        <authorList>
            <person name="Grouzdev D."/>
        </authorList>
    </citation>
    <scope>NUCLEOTIDE SEQUENCE [LARGE SCALE GENOMIC DNA]</scope>
    <source>
        <strain evidence="4 5">9N</strain>
    </source>
</reference>
<dbReference type="CDD" id="cd00293">
    <property type="entry name" value="USP-like"/>
    <property type="match status" value="1"/>
</dbReference>
<dbReference type="Proteomes" id="UP001350748">
    <property type="component" value="Unassembled WGS sequence"/>
</dbReference>
<evidence type="ECO:0000256" key="1">
    <source>
        <dbReference type="ARBA" id="ARBA00008791"/>
    </source>
</evidence>
<keyword evidence="5" id="KW-1185">Reference proteome</keyword>
<accession>A0ABU7XHY9</accession>